<dbReference type="Proteomes" id="UP000286246">
    <property type="component" value="Unassembled WGS sequence"/>
</dbReference>
<gene>
    <name evidence="1" type="ORF">DFQ12_0755</name>
</gene>
<keyword evidence="2" id="KW-1185">Reference proteome</keyword>
<accession>A0A420BGP9</accession>
<reference evidence="1 2" key="1">
    <citation type="submission" date="2018-09" db="EMBL/GenBank/DDBJ databases">
        <title>Genomic Encyclopedia of Type Strains, Phase III (KMG-III): the genomes of soil and plant-associated and newly described type strains.</title>
        <authorList>
            <person name="Whitman W."/>
        </authorList>
    </citation>
    <scope>NUCLEOTIDE SEQUENCE [LARGE SCALE GENOMIC DNA]</scope>
    <source>
        <strain evidence="1 2">CECT 7938</strain>
    </source>
</reference>
<dbReference type="AlphaFoldDB" id="A0A420BGP9"/>
<dbReference type="EMBL" id="RAPY01000001">
    <property type="protein sequence ID" value="RKE55914.1"/>
    <property type="molecule type" value="Genomic_DNA"/>
</dbReference>
<proteinExistence type="predicted"/>
<comment type="caution">
    <text evidence="1">The sequence shown here is derived from an EMBL/GenBank/DDBJ whole genome shotgun (WGS) entry which is preliminary data.</text>
</comment>
<name>A0A420BGP9_SPHD1</name>
<dbReference type="RefSeq" id="WP_120257645.1">
    <property type="nucleotide sequence ID" value="NZ_RAPY01000001.1"/>
</dbReference>
<dbReference type="OrthoDB" id="9813021at2"/>
<protein>
    <submittedName>
        <fullName evidence="1">Uncharacterized protein</fullName>
    </submittedName>
</protein>
<sequence length="147" mass="16516">MNAETLNRTTQRAAYSGKPAFKDFQPILDAHGINYHEGDVWLTVGGDAAPDGYLFFLSVRLLDIPKALDAVLPILRSADIVYRIARNELEASKIRNSDYGHHLDGKMIQIQPSCMEQAVQHEDFIVGPYYVYVRPNLAYPIDYGETG</sequence>
<evidence type="ECO:0000313" key="2">
    <source>
        <dbReference type="Proteomes" id="UP000286246"/>
    </source>
</evidence>
<organism evidence="1 2">
    <name type="scientific">Sphingobacterium detergens</name>
    <dbReference type="NCBI Taxonomy" id="1145106"/>
    <lineage>
        <taxon>Bacteria</taxon>
        <taxon>Pseudomonadati</taxon>
        <taxon>Bacteroidota</taxon>
        <taxon>Sphingobacteriia</taxon>
        <taxon>Sphingobacteriales</taxon>
        <taxon>Sphingobacteriaceae</taxon>
        <taxon>Sphingobacterium</taxon>
    </lineage>
</organism>
<evidence type="ECO:0000313" key="1">
    <source>
        <dbReference type="EMBL" id="RKE55914.1"/>
    </source>
</evidence>